<dbReference type="Pfam" id="PF02080">
    <property type="entry name" value="TrkA_C"/>
    <property type="match status" value="2"/>
</dbReference>
<feature type="domain" description="RCK C-terminal" evidence="8">
    <location>
        <begin position="317"/>
        <end position="401"/>
    </location>
</feature>
<evidence type="ECO:0000256" key="3">
    <source>
        <dbReference type="ARBA" id="ARBA00022692"/>
    </source>
</evidence>
<feature type="transmembrane region" description="Helical" evidence="7">
    <location>
        <begin position="93"/>
        <end position="122"/>
    </location>
</feature>
<feature type="transmembrane region" description="Helical" evidence="7">
    <location>
        <begin position="592"/>
        <end position="612"/>
    </location>
</feature>
<keyword evidence="5 7" id="KW-1133">Transmembrane helix</keyword>
<dbReference type="Pfam" id="PF03600">
    <property type="entry name" value="CitMHS"/>
    <property type="match status" value="1"/>
</dbReference>
<dbReference type="GO" id="GO:0008324">
    <property type="term" value="F:monoatomic cation transmembrane transporter activity"/>
    <property type="evidence" value="ECO:0007669"/>
    <property type="project" value="InterPro"/>
</dbReference>
<keyword evidence="3 7" id="KW-0812">Transmembrane</keyword>
<reference evidence="9 10" key="1">
    <citation type="journal article" date="2015" name="Antonie Van Leeuwenhoek">
        <title>Oceanobacillus bengalensis sp. nov., a bacterium isolated from seawater of the Bay of Bengal.</title>
        <authorList>
            <person name="Yongchang O."/>
            <person name="Xiang W."/>
            <person name="Wang G."/>
        </authorList>
    </citation>
    <scope>NUCLEOTIDE SEQUENCE [LARGE SCALE GENOMIC DNA]</scope>
    <source>
        <strain evidence="9 10">MCCC 1K00260</strain>
    </source>
</reference>
<dbReference type="OrthoDB" id="9765532at2"/>
<keyword evidence="10" id="KW-1185">Reference proteome</keyword>
<dbReference type="PANTHER" id="PTHR43652">
    <property type="entry name" value="BASIC AMINO ACID ANTIPORTER YFCC-RELATED"/>
    <property type="match status" value="1"/>
</dbReference>
<feature type="domain" description="RCK C-terminal" evidence="8">
    <location>
        <begin position="217"/>
        <end position="310"/>
    </location>
</feature>
<dbReference type="InterPro" id="IPR004680">
    <property type="entry name" value="Cit_transptr-like_dom"/>
</dbReference>
<keyword evidence="6 7" id="KW-0472">Membrane</keyword>
<protein>
    <submittedName>
        <fullName evidence="9">Sodium-coupled transporter</fullName>
    </submittedName>
</protein>
<gene>
    <name evidence="9" type="ORF">D8M05_15630</name>
</gene>
<evidence type="ECO:0000256" key="6">
    <source>
        <dbReference type="ARBA" id="ARBA00023136"/>
    </source>
</evidence>
<organism evidence="9 10">
    <name type="scientific">Oceanobacillus bengalensis</name>
    <dbReference type="NCBI Taxonomy" id="1435466"/>
    <lineage>
        <taxon>Bacteria</taxon>
        <taxon>Bacillati</taxon>
        <taxon>Bacillota</taxon>
        <taxon>Bacilli</taxon>
        <taxon>Bacillales</taxon>
        <taxon>Bacillaceae</taxon>
        <taxon>Oceanobacillus</taxon>
    </lineage>
</organism>
<dbReference type="GO" id="GO:0005886">
    <property type="term" value="C:plasma membrane"/>
    <property type="evidence" value="ECO:0007669"/>
    <property type="project" value="TreeGrafter"/>
</dbReference>
<feature type="transmembrane region" description="Helical" evidence="7">
    <location>
        <begin position="54"/>
        <end position="73"/>
    </location>
</feature>
<evidence type="ECO:0000256" key="4">
    <source>
        <dbReference type="ARBA" id="ARBA00022737"/>
    </source>
</evidence>
<keyword evidence="2" id="KW-0813">Transport</keyword>
<dbReference type="Proteomes" id="UP000281813">
    <property type="component" value="Unassembled WGS sequence"/>
</dbReference>
<dbReference type="AlphaFoldDB" id="A0A494YU43"/>
<evidence type="ECO:0000313" key="9">
    <source>
        <dbReference type="EMBL" id="RKQ13660.1"/>
    </source>
</evidence>
<dbReference type="InterPro" id="IPR036721">
    <property type="entry name" value="RCK_C_sf"/>
</dbReference>
<evidence type="ECO:0000256" key="1">
    <source>
        <dbReference type="ARBA" id="ARBA00004141"/>
    </source>
</evidence>
<feature type="transmembrane region" description="Helical" evidence="7">
    <location>
        <begin position="499"/>
        <end position="520"/>
    </location>
</feature>
<comment type="subcellular location">
    <subcellularLocation>
        <location evidence="1">Membrane</location>
        <topology evidence="1">Multi-pass membrane protein</topology>
    </subcellularLocation>
</comment>
<proteinExistence type="predicted"/>
<dbReference type="PANTHER" id="PTHR43652:SF1">
    <property type="entry name" value="RESPONSE REGULATOR"/>
    <property type="match status" value="1"/>
</dbReference>
<feature type="transmembrane region" description="Helical" evidence="7">
    <location>
        <begin position="526"/>
        <end position="545"/>
    </location>
</feature>
<feature type="transmembrane region" description="Helical" evidence="7">
    <location>
        <begin position="5"/>
        <end position="22"/>
    </location>
</feature>
<dbReference type="SUPFAM" id="SSF116726">
    <property type="entry name" value="TrkA C-terminal domain-like"/>
    <property type="match status" value="2"/>
</dbReference>
<sequence>MGLFITFTILILTIILFMFSRIRTDLVALMALLALVVTGVLDSTEALAGLSNSVVIMIAGLFVVGAGILRTGLAQMAGNLLLQWAGNSEKKLFFLLLIIVACVGAFMSNTGTVALMLPIVISVAISMGSSPSKYLIPLSYVGSLSGLLTLIASPPNLIISQMLVDNGYEKLGFFEITPIGIIAIIVGMIYLFFTQRSLLPDNKSLSNRNDSYQLSPDQIAKDYHLGDSLFKVKVTSWSKMVGKPLADLKIPANYHVLILKIERGSKEGIHRLAITYQEMAGPDSVIQENDVLSVQGSFDKIERFSQEYSLLIAEEESKAEALVSKQLGVAEVLLTPHSAFINKTLRDIAFREKYNLNVIGINRKGDFVLENMSTERLRFADALLVQGAWDEIELLSKETKDVVVIGQPKESAAKVYATGKAPVAGAIMLLMVLFMIFEVFPAVISVLIGAVLMIVTGCLRNMDDAYSEMNMESIVLIAAMLPIATALEKTGGMEIISNGIIELLGGFGVMGVLCGVYLLTMVFGQFISNTATAVLFAPIAMNAAISMDANPYTFLIAVAVGAGMSFATPVASPTNALVMTAGGYTFFDFVKIGVPLQFVMFIVMMIIIPIFFPL</sequence>
<accession>A0A494YU43</accession>
<evidence type="ECO:0000256" key="5">
    <source>
        <dbReference type="ARBA" id="ARBA00022989"/>
    </source>
</evidence>
<dbReference type="EMBL" id="RBZO01000028">
    <property type="protein sequence ID" value="RKQ13660.1"/>
    <property type="molecule type" value="Genomic_DNA"/>
</dbReference>
<feature type="transmembrane region" description="Helical" evidence="7">
    <location>
        <begin position="172"/>
        <end position="193"/>
    </location>
</feature>
<dbReference type="Gene3D" id="3.30.70.1450">
    <property type="entry name" value="Regulator of K+ conductance, C-terminal domain"/>
    <property type="match status" value="2"/>
</dbReference>
<evidence type="ECO:0000256" key="7">
    <source>
        <dbReference type="SAM" id="Phobius"/>
    </source>
</evidence>
<evidence type="ECO:0000256" key="2">
    <source>
        <dbReference type="ARBA" id="ARBA00022448"/>
    </source>
</evidence>
<feature type="transmembrane region" description="Helical" evidence="7">
    <location>
        <begin position="28"/>
        <end position="47"/>
    </location>
</feature>
<dbReference type="PROSITE" id="PS51202">
    <property type="entry name" value="RCK_C"/>
    <property type="match status" value="2"/>
</dbReference>
<dbReference type="InterPro" id="IPR006037">
    <property type="entry name" value="RCK_C"/>
</dbReference>
<keyword evidence="4" id="KW-0677">Repeat</keyword>
<evidence type="ECO:0000259" key="8">
    <source>
        <dbReference type="PROSITE" id="PS51202"/>
    </source>
</evidence>
<comment type="caution">
    <text evidence="9">The sequence shown here is derived from an EMBL/GenBank/DDBJ whole genome shotgun (WGS) entry which is preliminary data.</text>
</comment>
<dbReference type="InterPro" id="IPR051679">
    <property type="entry name" value="DASS-Related_Transporters"/>
</dbReference>
<feature type="transmembrane region" description="Helical" evidence="7">
    <location>
        <begin position="429"/>
        <end position="457"/>
    </location>
</feature>
<feature type="transmembrane region" description="Helical" evidence="7">
    <location>
        <begin position="469"/>
        <end position="487"/>
    </location>
</feature>
<name>A0A494YU43_9BACI</name>
<evidence type="ECO:0000313" key="10">
    <source>
        <dbReference type="Proteomes" id="UP000281813"/>
    </source>
</evidence>
<dbReference type="GO" id="GO:0006813">
    <property type="term" value="P:potassium ion transport"/>
    <property type="evidence" value="ECO:0007669"/>
    <property type="project" value="InterPro"/>
</dbReference>
<feature type="transmembrane region" description="Helical" evidence="7">
    <location>
        <begin position="552"/>
        <end position="572"/>
    </location>
</feature>
<feature type="transmembrane region" description="Helical" evidence="7">
    <location>
        <begin position="134"/>
        <end position="152"/>
    </location>
</feature>